<organism evidence="1 2">
    <name type="scientific">Zizania palustris</name>
    <name type="common">Northern wild rice</name>
    <dbReference type="NCBI Taxonomy" id="103762"/>
    <lineage>
        <taxon>Eukaryota</taxon>
        <taxon>Viridiplantae</taxon>
        <taxon>Streptophyta</taxon>
        <taxon>Embryophyta</taxon>
        <taxon>Tracheophyta</taxon>
        <taxon>Spermatophyta</taxon>
        <taxon>Magnoliopsida</taxon>
        <taxon>Liliopsida</taxon>
        <taxon>Poales</taxon>
        <taxon>Poaceae</taxon>
        <taxon>BOP clade</taxon>
        <taxon>Oryzoideae</taxon>
        <taxon>Oryzeae</taxon>
        <taxon>Zizaniinae</taxon>
        <taxon>Zizania</taxon>
    </lineage>
</organism>
<keyword evidence="2" id="KW-1185">Reference proteome</keyword>
<gene>
    <name evidence="1" type="ORF">GUJ93_ZPchr0012g19176</name>
</gene>
<protein>
    <submittedName>
        <fullName evidence="1">Uncharacterized protein</fullName>
    </submittedName>
</protein>
<accession>A0A8J5WN22</accession>
<comment type="caution">
    <text evidence="1">The sequence shown here is derived from an EMBL/GenBank/DDBJ whole genome shotgun (WGS) entry which is preliminary data.</text>
</comment>
<evidence type="ECO:0000313" key="2">
    <source>
        <dbReference type="Proteomes" id="UP000729402"/>
    </source>
</evidence>
<name>A0A8J5WN22_ZIZPA</name>
<dbReference type="Proteomes" id="UP000729402">
    <property type="component" value="Unassembled WGS sequence"/>
</dbReference>
<evidence type="ECO:0000313" key="1">
    <source>
        <dbReference type="EMBL" id="KAG8091581.1"/>
    </source>
</evidence>
<dbReference type="EMBL" id="JAAALK010000080">
    <property type="protein sequence ID" value="KAG8091581.1"/>
    <property type="molecule type" value="Genomic_DNA"/>
</dbReference>
<sequence>MHGTVSPPPPLPLGPTLHSAKLPCSTYDVYPHPTHGAEPHHRLPVLRTLSATLVLSLAYSLELQVHENALMKRTEIMLTLHRCYRLDQATSDLVKAIHLSPDSSF</sequence>
<reference evidence="1" key="2">
    <citation type="submission" date="2021-02" db="EMBL/GenBank/DDBJ databases">
        <authorList>
            <person name="Kimball J.A."/>
            <person name="Haas M.W."/>
            <person name="Macchietto M."/>
            <person name="Kono T."/>
            <person name="Duquette J."/>
            <person name="Shao M."/>
        </authorList>
    </citation>
    <scope>NUCLEOTIDE SEQUENCE</scope>
    <source>
        <tissue evidence="1">Fresh leaf tissue</tissue>
    </source>
</reference>
<dbReference type="AlphaFoldDB" id="A0A8J5WN22"/>
<reference evidence="1" key="1">
    <citation type="journal article" date="2021" name="bioRxiv">
        <title>Whole Genome Assembly and Annotation of Northern Wild Rice, Zizania palustris L., Supports a Whole Genome Duplication in the Zizania Genus.</title>
        <authorList>
            <person name="Haas M."/>
            <person name="Kono T."/>
            <person name="Macchietto M."/>
            <person name="Millas R."/>
            <person name="McGilp L."/>
            <person name="Shao M."/>
            <person name="Duquette J."/>
            <person name="Hirsch C.N."/>
            <person name="Kimball J."/>
        </authorList>
    </citation>
    <scope>NUCLEOTIDE SEQUENCE</scope>
    <source>
        <tissue evidence="1">Fresh leaf tissue</tissue>
    </source>
</reference>
<proteinExistence type="predicted"/>